<protein>
    <submittedName>
        <fullName evidence="7">DUF2135 domain-containing protein</fullName>
    </submittedName>
</protein>
<evidence type="ECO:0000256" key="2">
    <source>
        <dbReference type="ARBA" id="ARBA00010112"/>
    </source>
</evidence>
<feature type="compositionally biased region" description="Acidic residues" evidence="5">
    <location>
        <begin position="32"/>
        <end position="42"/>
    </location>
</feature>
<reference evidence="7" key="1">
    <citation type="submission" date="2016-11" db="UniProtKB">
        <authorList>
            <consortium name="WormBaseParasite"/>
        </authorList>
    </citation>
    <scope>IDENTIFICATION</scope>
</reference>
<comment type="subcellular location">
    <subcellularLocation>
        <location evidence="1">Secreted</location>
    </subcellularLocation>
</comment>
<dbReference type="PANTHER" id="PTHR21700">
    <property type="entry name" value="TRANSTHYRETIN-LIKE FAMILY PROTEIN-RELATED"/>
    <property type="match status" value="1"/>
</dbReference>
<proteinExistence type="inferred from homology"/>
<dbReference type="AlphaFoldDB" id="A0A1I8B731"/>
<name>A0A1I8B731_MELHA</name>
<keyword evidence="6" id="KW-1185">Reference proteome</keyword>
<dbReference type="GO" id="GO:0005576">
    <property type="term" value="C:extracellular region"/>
    <property type="evidence" value="ECO:0007669"/>
    <property type="project" value="UniProtKB-SubCell"/>
</dbReference>
<dbReference type="GO" id="GO:0009986">
    <property type="term" value="C:cell surface"/>
    <property type="evidence" value="ECO:0007669"/>
    <property type="project" value="InterPro"/>
</dbReference>
<dbReference type="InterPro" id="IPR038479">
    <property type="entry name" value="Transthyretin-like_sf"/>
</dbReference>
<evidence type="ECO:0000256" key="4">
    <source>
        <dbReference type="ARBA" id="ARBA00022729"/>
    </source>
</evidence>
<evidence type="ECO:0000313" key="7">
    <source>
        <dbReference type="WBParaSite" id="MhA1_Contig1513.frz3.gene4"/>
    </source>
</evidence>
<comment type="similarity">
    <text evidence="2">Belongs to the nematode transthyretin-like family.</text>
</comment>
<dbReference type="Gene3D" id="2.60.40.3330">
    <property type="match status" value="1"/>
</dbReference>
<evidence type="ECO:0000313" key="6">
    <source>
        <dbReference type="Proteomes" id="UP000095281"/>
    </source>
</evidence>
<sequence>MHIEGTVTCLMELNAISVPARLQGARIEFWEEDTPGSDDDLSEEKPTTDFNGEFKLSGNIYDGPFTTPDPYILVFHECYSPKSESPIIEGYHYRTWIYLEPKEGKIELNIKVGKAEAAEMIVVGEDKHYNLNKITTQLIKK</sequence>
<accession>A0A1I8B731</accession>
<dbReference type="InterPro" id="IPR001534">
    <property type="entry name" value="Transthyretin-like"/>
</dbReference>
<feature type="region of interest" description="Disordered" evidence="5">
    <location>
        <begin position="32"/>
        <end position="53"/>
    </location>
</feature>
<keyword evidence="4" id="KW-0732">Signal</keyword>
<evidence type="ECO:0000256" key="5">
    <source>
        <dbReference type="SAM" id="MobiDB-lite"/>
    </source>
</evidence>
<dbReference type="Proteomes" id="UP000095281">
    <property type="component" value="Unplaced"/>
</dbReference>
<evidence type="ECO:0000256" key="3">
    <source>
        <dbReference type="ARBA" id="ARBA00022525"/>
    </source>
</evidence>
<organism evidence="6 7">
    <name type="scientific">Meloidogyne hapla</name>
    <name type="common">Root-knot nematode worm</name>
    <dbReference type="NCBI Taxonomy" id="6305"/>
    <lineage>
        <taxon>Eukaryota</taxon>
        <taxon>Metazoa</taxon>
        <taxon>Ecdysozoa</taxon>
        <taxon>Nematoda</taxon>
        <taxon>Chromadorea</taxon>
        <taxon>Rhabditida</taxon>
        <taxon>Tylenchina</taxon>
        <taxon>Tylenchomorpha</taxon>
        <taxon>Tylenchoidea</taxon>
        <taxon>Meloidogynidae</taxon>
        <taxon>Meloidogyninae</taxon>
        <taxon>Meloidogyne</taxon>
    </lineage>
</organism>
<dbReference type="WBParaSite" id="MhA1_Contig1513.frz3.gene4">
    <property type="protein sequence ID" value="MhA1_Contig1513.frz3.gene4"/>
    <property type="gene ID" value="MhA1_Contig1513.frz3.gene4"/>
</dbReference>
<dbReference type="Pfam" id="PF01060">
    <property type="entry name" value="TTR-52"/>
    <property type="match status" value="1"/>
</dbReference>
<keyword evidence="3" id="KW-0964">Secreted</keyword>
<evidence type="ECO:0000256" key="1">
    <source>
        <dbReference type="ARBA" id="ARBA00004613"/>
    </source>
</evidence>